<accession>A0ACC0U6J6</accession>
<proteinExistence type="predicted"/>
<organism evidence="1 2">
    <name type="scientific">Russula earlei</name>
    <dbReference type="NCBI Taxonomy" id="71964"/>
    <lineage>
        <taxon>Eukaryota</taxon>
        <taxon>Fungi</taxon>
        <taxon>Dikarya</taxon>
        <taxon>Basidiomycota</taxon>
        <taxon>Agaricomycotina</taxon>
        <taxon>Agaricomycetes</taxon>
        <taxon>Russulales</taxon>
        <taxon>Russulaceae</taxon>
        <taxon>Russula</taxon>
    </lineage>
</organism>
<evidence type="ECO:0000313" key="1">
    <source>
        <dbReference type="EMBL" id="KAI9463372.1"/>
    </source>
</evidence>
<dbReference type="EMBL" id="JAGFNK010000159">
    <property type="protein sequence ID" value="KAI9463372.1"/>
    <property type="molecule type" value="Genomic_DNA"/>
</dbReference>
<comment type="caution">
    <text evidence="1">The sequence shown here is derived from an EMBL/GenBank/DDBJ whole genome shotgun (WGS) entry which is preliminary data.</text>
</comment>
<name>A0ACC0U6J6_9AGAM</name>
<dbReference type="Proteomes" id="UP001207468">
    <property type="component" value="Unassembled WGS sequence"/>
</dbReference>
<keyword evidence="2" id="KW-1185">Reference proteome</keyword>
<gene>
    <name evidence="1" type="ORF">F5148DRAFT_200384</name>
</gene>
<protein>
    <submittedName>
        <fullName evidence="1">Uncharacterized protein</fullName>
    </submittedName>
</protein>
<evidence type="ECO:0000313" key="2">
    <source>
        <dbReference type="Proteomes" id="UP001207468"/>
    </source>
</evidence>
<sequence length="488" mass="55806">MPEPSLPCTARSSTTIGDPGPSQASFEESPCEHRQDQGMINTLPDEVLVDIFHFYVNHSSIRTNEWHTLVHVCQRWRSVVFVSPRRLDLRLEYSGKSPISEMQDVWPDLPVVINLARSPWIVSKSYWENLTAALESEHHRICEIHFPLVPTSEWERLAAAMQKPFPELTFLRFWVDHNTAASLPNSFLGGSAPLLRELLLRNCPLPGIPKLLLSANQLVLLRLWDIPDSGYLSPQDLGTALSVMSRLESLYLGFKSRLYPATRPPPSLPRSVLPNLTFLTFCGVHAYLEDLLVQIEAPRLRYIDIVFFMDLHFVLPELHQLISQVEWFKACDRAIVRASHDAIQFSIFRVTNHFPKLSLEISCRELVGQLSSLAQVCSSFFPLLSNLVQLEIMDDVSRRTNDMEITRWLELLDPFIAVKDLCLSRQVMPHVCQALEEIGEERVTDVLPALQDIFLKVLEPLEFVPKCIERFVAARKLSGHPVAVHRWR</sequence>
<reference evidence="1" key="1">
    <citation type="submission" date="2021-03" db="EMBL/GenBank/DDBJ databases">
        <title>Evolutionary priming and transition to the ectomycorrhizal habit in an iconic lineage of mushroom-forming fungi: is preadaptation a requirement?</title>
        <authorList>
            <consortium name="DOE Joint Genome Institute"/>
            <person name="Looney B.P."/>
            <person name="Miyauchi S."/>
            <person name="Morin E."/>
            <person name="Drula E."/>
            <person name="Courty P.E."/>
            <person name="Chicoki N."/>
            <person name="Fauchery L."/>
            <person name="Kohler A."/>
            <person name="Kuo A."/>
            <person name="LaButti K."/>
            <person name="Pangilinan J."/>
            <person name="Lipzen A."/>
            <person name="Riley R."/>
            <person name="Andreopoulos W."/>
            <person name="He G."/>
            <person name="Johnson J."/>
            <person name="Barry K.W."/>
            <person name="Grigoriev I.V."/>
            <person name="Nagy L."/>
            <person name="Hibbett D."/>
            <person name="Henrissat B."/>
            <person name="Matheny P.B."/>
            <person name="Labbe J."/>
            <person name="Martin A.F."/>
        </authorList>
    </citation>
    <scope>NUCLEOTIDE SEQUENCE</scope>
    <source>
        <strain evidence="1">BPL698</strain>
    </source>
</reference>